<gene>
    <name evidence="1" type="ORF">OERS_04630</name>
</gene>
<protein>
    <submittedName>
        <fullName evidence="1">Uncharacterized protein</fullName>
    </submittedName>
</protein>
<comment type="caution">
    <text evidence="1">The sequence shown here is derived from an EMBL/GenBank/DDBJ whole genome shotgun (WGS) entry which is preliminary data.</text>
</comment>
<keyword evidence="2" id="KW-1185">Reference proteome</keyword>
<evidence type="ECO:0000313" key="1">
    <source>
        <dbReference type="EMBL" id="OCI32871.1"/>
    </source>
</evidence>
<evidence type="ECO:0000313" key="2">
    <source>
        <dbReference type="Proteomes" id="UP000093412"/>
    </source>
</evidence>
<sequence>MIFGSMSKKVTPTTNSTRALVIRIQFKRWDR</sequence>
<name>A0ABX2YA10_9CELL</name>
<dbReference type="EMBL" id="MAQA01000003">
    <property type="protein sequence ID" value="OCI32871.1"/>
    <property type="molecule type" value="Genomic_DNA"/>
</dbReference>
<accession>A0ABX2YA10</accession>
<proteinExistence type="predicted"/>
<reference evidence="1 2" key="1">
    <citation type="submission" date="2016-06" db="EMBL/GenBank/DDBJ databases">
        <title>Genome sequence of Oerskovia enterophila DSM 43852.</title>
        <authorList>
            <person name="Poehlein A."/>
            <person name="Jag V."/>
            <person name="Bengelsdorf F.R."/>
            <person name="Daniel R."/>
            <person name="Duerre P."/>
        </authorList>
    </citation>
    <scope>NUCLEOTIDE SEQUENCE [LARGE SCALE GENOMIC DNA]</scope>
    <source>
        <strain evidence="1 2">DSM 43852</strain>
    </source>
</reference>
<organism evidence="1 2">
    <name type="scientific">Oerskovia enterophila</name>
    <dbReference type="NCBI Taxonomy" id="43678"/>
    <lineage>
        <taxon>Bacteria</taxon>
        <taxon>Bacillati</taxon>
        <taxon>Actinomycetota</taxon>
        <taxon>Actinomycetes</taxon>
        <taxon>Micrococcales</taxon>
        <taxon>Cellulomonadaceae</taxon>
        <taxon>Oerskovia</taxon>
    </lineage>
</organism>
<dbReference type="Proteomes" id="UP000093412">
    <property type="component" value="Unassembled WGS sequence"/>
</dbReference>